<keyword evidence="4 6" id="KW-0804">Transcription</keyword>
<evidence type="ECO:0000256" key="1">
    <source>
        <dbReference type="ARBA" id="ARBA00004123"/>
    </source>
</evidence>
<feature type="region of interest" description="Disordered" evidence="7">
    <location>
        <begin position="81"/>
        <end position="102"/>
    </location>
</feature>
<dbReference type="PANTHER" id="PTHR33057:SF226">
    <property type="entry name" value="TRANSCRIPTION REPRESSOR"/>
    <property type="match status" value="1"/>
</dbReference>
<dbReference type="NCBIfam" id="TIGR01568">
    <property type="entry name" value="A_thal_3678"/>
    <property type="match status" value="1"/>
</dbReference>
<evidence type="ECO:0000313" key="9">
    <source>
        <dbReference type="EMBL" id="KAB5568365.1"/>
    </source>
</evidence>
<evidence type="ECO:0000256" key="4">
    <source>
        <dbReference type="ARBA" id="ARBA00023163"/>
    </source>
</evidence>
<evidence type="ECO:0000313" key="10">
    <source>
        <dbReference type="Proteomes" id="UP000326939"/>
    </source>
</evidence>
<keyword evidence="5 6" id="KW-0539">Nucleus</keyword>
<dbReference type="GO" id="GO:0045892">
    <property type="term" value="P:negative regulation of DNA-templated transcription"/>
    <property type="evidence" value="ECO:0007669"/>
    <property type="project" value="UniProtKB-UniRule"/>
</dbReference>
<dbReference type="Proteomes" id="UP000326939">
    <property type="component" value="Chromosome 2"/>
</dbReference>
<comment type="caution">
    <text evidence="9">The sequence shown here is derived from an EMBL/GenBank/DDBJ whole genome shotgun (WGS) entry which is preliminary data.</text>
</comment>
<sequence length="344" mass="38896">MAGTVGRNLNLCFITKIKRPLPSDHQPPSNVLTPDDHSHPFLFKNYNYLYDPTIHESSSSSSEPDFASIYASQRFFFSSPGSSNSIIESTPSTVTSTESSDNLVAPQPDSNGLIINHSNDKSLLLDSCNNTHPPHDQQLLKSRDVKDSTAVSTYSKDPYMDFRRSMQEMVDARDLVDAKANWEYLHELLSCYLSLNPKSTHKFIVGAFADLLVSLLSAEMTEDDGRREEDFSSDGCGIPRQCIEPPAKPSLKHLLVSSPPIYFRRGHHWRICSLVKDKKDNIQAKRCLIHEQKSGILTFVLRLPSLYYILKDEEEPRKIRWKLHRPLLMICISIGLVNSGFSIL</sequence>
<protein>
    <recommendedName>
        <fullName evidence="6">Transcription repressor</fullName>
    </recommendedName>
    <alternativeName>
        <fullName evidence="6">Ovate family protein</fullName>
    </alternativeName>
</protein>
<comment type="function">
    <text evidence="6">Transcriptional repressor that regulates multiple aspects of plant growth and development.</text>
</comment>
<dbReference type="InterPro" id="IPR006458">
    <property type="entry name" value="Ovate_C"/>
</dbReference>
<keyword evidence="3 6" id="KW-0805">Transcription regulation</keyword>
<dbReference type="InterPro" id="IPR038933">
    <property type="entry name" value="Ovate"/>
</dbReference>
<evidence type="ECO:0000256" key="5">
    <source>
        <dbReference type="ARBA" id="ARBA00023242"/>
    </source>
</evidence>
<gene>
    <name evidence="9" type="ORF">DKX38_002158</name>
</gene>
<comment type="subcellular location">
    <subcellularLocation>
        <location evidence="1 6">Nucleus</location>
    </subcellularLocation>
</comment>
<dbReference type="Pfam" id="PF04844">
    <property type="entry name" value="Ovate"/>
    <property type="match status" value="1"/>
</dbReference>
<evidence type="ECO:0000256" key="2">
    <source>
        <dbReference type="ARBA" id="ARBA00022491"/>
    </source>
</evidence>
<reference evidence="10" key="1">
    <citation type="journal article" date="2019" name="Gigascience">
        <title>De novo genome assembly of the endangered Acer yangbiense, a plant species with extremely small populations endemic to Yunnan Province, China.</title>
        <authorList>
            <person name="Yang J."/>
            <person name="Wariss H.M."/>
            <person name="Tao L."/>
            <person name="Zhang R."/>
            <person name="Yun Q."/>
            <person name="Hollingsworth P."/>
            <person name="Dao Z."/>
            <person name="Luo G."/>
            <person name="Guo H."/>
            <person name="Ma Y."/>
            <person name="Sun W."/>
        </authorList>
    </citation>
    <scope>NUCLEOTIDE SEQUENCE [LARGE SCALE GENOMIC DNA]</scope>
    <source>
        <strain evidence="10">cv. br00</strain>
    </source>
</reference>
<evidence type="ECO:0000256" key="7">
    <source>
        <dbReference type="SAM" id="MobiDB-lite"/>
    </source>
</evidence>
<proteinExistence type="predicted"/>
<keyword evidence="10" id="KW-1185">Reference proteome</keyword>
<feature type="domain" description="OVATE" evidence="8">
    <location>
        <begin position="151"/>
        <end position="214"/>
    </location>
</feature>
<evidence type="ECO:0000256" key="3">
    <source>
        <dbReference type="ARBA" id="ARBA00023015"/>
    </source>
</evidence>
<organism evidence="9 10">
    <name type="scientific">Salix brachista</name>
    <dbReference type="NCBI Taxonomy" id="2182728"/>
    <lineage>
        <taxon>Eukaryota</taxon>
        <taxon>Viridiplantae</taxon>
        <taxon>Streptophyta</taxon>
        <taxon>Embryophyta</taxon>
        <taxon>Tracheophyta</taxon>
        <taxon>Spermatophyta</taxon>
        <taxon>Magnoliopsida</taxon>
        <taxon>eudicotyledons</taxon>
        <taxon>Gunneridae</taxon>
        <taxon>Pentapetalae</taxon>
        <taxon>rosids</taxon>
        <taxon>fabids</taxon>
        <taxon>Malpighiales</taxon>
        <taxon>Salicaceae</taxon>
        <taxon>Saliceae</taxon>
        <taxon>Salix</taxon>
    </lineage>
</organism>
<keyword evidence="2 6" id="KW-0678">Repressor</keyword>
<dbReference type="GO" id="GO:0005634">
    <property type="term" value="C:nucleus"/>
    <property type="evidence" value="ECO:0007669"/>
    <property type="project" value="UniProtKB-SubCell"/>
</dbReference>
<evidence type="ECO:0000256" key="6">
    <source>
        <dbReference type="RuleBase" id="RU367028"/>
    </source>
</evidence>
<name>A0A5N5NL92_9ROSI</name>
<evidence type="ECO:0000259" key="8">
    <source>
        <dbReference type="PROSITE" id="PS51754"/>
    </source>
</evidence>
<accession>A0A5N5NL92</accession>
<dbReference type="AlphaFoldDB" id="A0A5N5NL92"/>
<dbReference type="EMBL" id="VDCV01000002">
    <property type="protein sequence ID" value="KAB5568365.1"/>
    <property type="molecule type" value="Genomic_DNA"/>
</dbReference>
<dbReference type="PROSITE" id="PS51754">
    <property type="entry name" value="OVATE"/>
    <property type="match status" value="1"/>
</dbReference>
<feature type="compositionally biased region" description="Low complexity" evidence="7">
    <location>
        <begin position="81"/>
        <end position="100"/>
    </location>
</feature>
<dbReference type="PANTHER" id="PTHR33057">
    <property type="entry name" value="TRANSCRIPTION REPRESSOR OFP7-RELATED"/>
    <property type="match status" value="1"/>
</dbReference>